<dbReference type="SUPFAM" id="SSF53822">
    <property type="entry name" value="Periplasmic binding protein-like I"/>
    <property type="match status" value="1"/>
</dbReference>
<dbReference type="InterPro" id="IPR018356">
    <property type="entry name" value="Tscrpt_reg_HTH_DeoR_CS"/>
</dbReference>
<reference evidence="5 6" key="1">
    <citation type="submission" date="2017-07" db="EMBL/GenBank/DDBJ databases">
        <title>Draft whole genome sequences of clinical Proprionibacteriaceae strains.</title>
        <authorList>
            <person name="Bernier A.-M."/>
            <person name="Bernard K."/>
            <person name="Domingo M.-C."/>
        </authorList>
    </citation>
    <scope>NUCLEOTIDE SEQUENCE [LARGE SCALE GENOMIC DNA]</scope>
    <source>
        <strain evidence="5 6">NML 030167</strain>
    </source>
</reference>
<keyword evidence="6" id="KW-1185">Reference proteome</keyword>
<accession>A0A255G485</accession>
<keyword evidence="1" id="KW-0805">Transcription regulation</keyword>
<dbReference type="PROSITE" id="PS00894">
    <property type="entry name" value="HTH_DEOR_1"/>
    <property type="match status" value="1"/>
</dbReference>
<dbReference type="Proteomes" id="UP000215896">
    <property type="component" value="Unassembled WGS sequence"/>
</dbReference>
<dbReference type="Pfam" id="PF08220">
    <property type="entry name" value="HTH_DeoR"/>
    <property type="match status" value="1"/>
</dbReference>
<dbReference type="EMBL" id="NMVO01000016">
    <property type="protein sequence ID" value="OYO10737.1"/>
    <property type="molecule type" value="Genomic_DNA"/>
</dbReference>
<evidence type="ECO:0000313" key="6">
    <source>
        <dbReference type="Proteomes" id="UP000215896"/>
    </source>
</evidence>
<dbReference type="InterPro" id="IPR028082">
    <property type="entry name" value="Peripla_BP_I"/>
</dbReference>
<name>A0A255G485_9ACTN</name>
<dbReference type="InterPro" id="IPR036390">
    <property type="entry name" value="WH_DNA-bd_sf"/>
</dbReference>
<dbReference type="RefSeq" id="WP_094406379.1">
    <property type="nucleotide sequence ID" value="NZ_NMVN01000001.1"/>
</dbReference>
<dbReference type="InterPro" id="IPR036388">
    <property type="entry name" value="WH-like_DNA-bd_sf"/>
</dbReference>
<dbReference type="SMART" id="SM00420">
    <property type="entry name" value="HTH_DEOR"/>
    <property type="match status" value="1"/>
</dbReference>
<dbReference type="Gene3D" id="3.40.50.2300">
    <property type="match status" value="2"/>
</dbReference>
<evidence type="ECO:0000259" key="4">
    <source>
        <dbReference type="PROSITE" id="PS51000"/>
    </source>
</evidence>
<protein>
    <submittedName>
        <fullName evidence="5">DNA-binding transcriptional regulator</fullName>
    </submittedName>
</protein>
<organism evidence="5 6">
    <name type="scientific">Enemella evansiae</name>
    <dbReference type="NCBI Taxonomy" id="2016499"/>
    <lineage>
        <taxon>Bacteria</taxon>
        <taxon>Bacillati</taxon>
        <taxon>Actinomycetota</taxon>
        <taxon>Actinomycetes</taxon>
        <taxon>Propionibacteriales</taxon>
        <taxon>Propionibacteriaceae</taxon>
        <taxon>Enemella</taxon>
    </lineage>
</organism>
<evidence type="ECO:0000256" key="1">
    <source>
        <dbReference type="ARBA" id="ARBA00023015"/>
    </source>
</evidence>
<dbReference type="InterPro" id="IPR046335">
    <property type="entry name" value="LacI/GalR-like_sensor"/>
</dbReference>
<dbReference type="GO" id="GO:0003700">
    <property type="term" value="F:DNA-binding transcription factor activity"/>
    <property type="evidence" value="ECO:0007669"/>
    <property type="project" value="InterPro"/>
</dbReference>
<dbReference type="PRINTS" id="PR00037">
    <property type="entry name" value="HTHLACR"/>
</dbReference>
<keyword evidence="2 5" id="KW-0238">DNA-binding</keyword>
<gene>
    <name evidence="5" type="ORF">CGZ94_17325</name>
</gene>
<sequence>MTSSADPTHRPAPLRFGLQRRERLLDELRSAGSISVSDVAGRFGVSELTIRRDVNALAQQGLVTRVHGGATLPSNLDRVPAAGPDGQRVASRFTVGMVVPSLDYYWPQAINGARAAASRAQSRLVIRGSSYDLKDNRKQIQALVGTGKMHGLIVAPDISGPEGARLLRWLDSLPIPVVLVERRPPEGLALRHLESVSTDHAFGAGLAIRHLNDAGHEHIGLLASPGSPTSKHVERGWRTTLASLGLSTETALFADAVGFNSRDREQVIDAILERCTETGTTALVVHSDPQAVAVVQHCVDRGISIPEDLAIVAYDDEVAHLGQPPITAVRPPKQHVGRLALELLVARLEEGAARPISHVFVNPALVVRGSSIVRVDDGELATDM</sequence>
<dbReference type="Pfam" id="PF13377">
    <property type="entry name" value="Peripla_BP_3"/>
    <property type="match status" value="1"/>
</dbReference>
<evidence type="ECO:0000313" key="5">
    <source>
        <dbReference type="EMBL" id="OYO10737.1"/>
    </source>
</evidence>
<dbReference type="SUPFAM" id="SSF46785">
    <property type="entry name" value="Winged helix' DNA-binding domain"/>
    <property type="match status" value="1"/>
</dbReference>
<dbReference type="Gene3D" id="1.10.10.10">
    <property type="entry name" value="Winged helix-like DNA-binding domain superfamily/Winged helix DNA-binding domain"/>
    <property type="match status" value="1"/>
</dbReference>
<evidence type="ECO:0000256" key="3">
    <source>
        <dbReference type="ARBA" id="ARBA00023163"/>
    </source>
</evidence>
<dbReference type="OrthoDB" id="59108at2"/>
<evidence type="ECO:0000256" key="2">
    <source>
        <dbReference type="ARBA" id="ARBA00023125"/>
    </source>
</evidence>
<dbReference type="PANTHER" id="PTHR30146">
    <property type="entry name" value="LACI-RELATED TRANSCRIPTIONAL REPRESSOR"/>
    <property type="match status" value="1"/>
</dbReference>
<dbReference type="GO" id="GO:0000976">
    <property type="term" value="F:transcription cis-regulatory region binding"/>
    <property type="evidence" value="ECO:0007669"/>
    <property type="project" value="TreeGrafter"/>
</dbReference>
<dbReference type="InterPro" id="IPR001034">
    <property type="entry name" value="DeoR_HTH"/>
</dbReference>
<keyword evidence="3" id="KW-0804">Transcription</keyword>
<dbReference type="PROSITE" id="PS51000">
    <property type="entry name" value="HTH_DEOR_2"/>
    <property type="match status" value="1"/>
</dbReference>
<proteinExistence type="predicted"/>
<dbReference type="CDD" id="cd06267">
    <property type="entry name" value="PBP1_LacI_sugar_binding-like"/>
    <property type="match status" value="1"/>
</dbReference>
<comment type="caution">
    <text evidence="5">The sequence shown here is derived from an EMBL/GenBank/DDBJ whole genome shotgun (WGS) entry which is preliminary data.</text>
</comment>
<dbReference type="AlphaFoldDB" id="A0A255G485"/>
<feature type="domain" description="HTH deoR-type" evidence="4">
    <location>
        <begin position="17"/>
        <end position="72"/>
    </location>
</feature>
<dbReference type="PANTHER" id="PTHR30146:SF155">
    <property type="entry name" value="ALANINE RACEMASE"/>
    <property type="match status" value="1"/>
</dbReference>